<comment type="subcellular location">
    <subcellularLocation>
        <location evidence="1">Nucleus</location>
    </subcellularLocation>
</comment>
<evidence type="ECO:0000256" key="6">
    <source>
        <dbReference type="ARBA" id="ARBA00023242"/>
    </source>
</evidence>
<dbReference type="FunFam" id="1.10.10.10:FF:000027">
    <property type="entry name" value="Heat shock transcription factor 1"/>
    <property type="match status" value="1"/>
</dbReference>
<dbReference type="PANTHER" id="PTHR10015:SF427">
    <property type="entry name" value="HEAT SHOCK FACTOR PROTEIN"/>
    <property type="match status" value="1"/>
</dbReference>
<keyword evidence="5" id="KW-0804">Transcription</keyword>
<feature type="compositionally biased region" description="Low complexity" evidence="8">
    <location>
        <begin position="129"/>
        <end position="150"/>
    </location>
</feature>
<evidence type="ECO:0000313" key="11">
    <source>
        <dbReference type="Proteomes" id="UP000193560"/>
    </source>
</evidence>
<evidence type="ECO:0000256" key="2">
    <source>
        <dbReference type="ARBA" id="ARBA00006403"/>
    </source>
</evidence>
<proteinExistence type="inferred from homology"/>
<evidence type="ECO:0000256" key="3">
    <source>
        <dbReference type="ARBA" id="ARBA00023015"/>
    </source>
</evidence>
<dbReference type="InterPro" id="IPR000232">
    <property type="entry name" value="HSF_DNA-bd"/>
</dbReference>
<dbReference type="EMBL" id="MCGE01000008">
    <property type="protein sequence ID" value="ORZ18856.1"/>
    <property type="molecule type" value="Genomic_DNA"/>
</dbReference>
<dbReference type="PRINTS" id="PR00056">
    <property type="entry name" value="HSFDOMAIN"/>
</dbReference>
<dbReference type="PANTHER" id="PTHR10015">
    <property type="entry name" value="HEAT SHOCK TRANSCRIPTION FACTOR"/>
    <property type="match status" value="1"/>
</dbReference>
<feature type="domain" description="HSF-type DNA-binding" evidence="9">
    <location>
        <begin position="23"/>
        <end position="125"/>
    </location>
</feature>
<reference evidence="10 11" key="1">
    <citation type="submission" date="2016-07" db="EMBL/GenBank/DDBJ databases">
        <title>Pervasive Adenine N6-methylation of Active Genes in Fungi.</title>
        <authorList>
            <consortium name="DOE Joint Genome Institute"/>
            <person name="Mondo S.J."/>
            <person name="Dannebaum R.O."/>
            <person name="Kuo R.C."/>
            <person name="Labutti K."/>
            <person name="Haridas S."/>
            <person name="Kuo A."/>
            <person name="Salamov A."/>
            <person name="Ahrendt S.R."/>
            <person name="Lipzen A."/>
            <person name="Sullivan W."/>
            <person name="Andreopoulos W.B."/>
            <person name="Clum A."/>
            <person name="Lindquist E."/>
            <person name="Daum C."/>
            <person name="Ramamoorthy G.K."/>
            <person name="Gryganskyi A."/>
            <person name="Culley D."/>
            <person name="Magnuson J.K."/>
            <person name="James T.Y."/>
            <person name="O'Malley M.A."/>
            <person name="Stajich J.E."/>
            <person name="Spatafora J.W."/>
            <person name="Visel A."/>
            <person name="Grigoriev I.V."/>
        </authorList>
    </citation>
    <scope>NUCLEOTIDE SEQUENCE [LARGE SCALE GENOMIC DNA]</scope>
    <source>
        <strain evidence="10 11">NRRL 1336</strain>
    </source>
</reference>
<dbReference type="GO" id="GO:0043565">
    <property type="term" value="F:sequence-specific DNA binding"/>
    <property type="evidence" value="ECO:0007669"/>
    <property type="project" value="InterPro"/>
</dbReference>
<evidence type="ECO:0000259" key="9">
    <source>
        <dbReference type="SMART" id="SM00415"/>
    </source>
</evidence>
<dbReference type="STRING" id="90262.A0A1X2IM58"/>
<organism evidence="10 11">
    <name type="scientific">Absidia repens</name>
    <dbReference type="NCBI Taxonomy" id="90262"/>
    <lineage>
        <taxon>Eukaryota</taxon>
        <taxon>Fungi</taxon>
        <taxon>Fungi incertae sedis</taxon>
        <taxon>Mucoromycota</taxon>
        <taxon>Mucoromycotina</taxon>
        <taxon>Mucoromycetes</taxon>
        <taxon>Mucorales</taxon>
        <taxon>Cunninghamellaceae</taxon>
        <taxon>Absidia</taxon>
    </lineage>
</organism>
<protein>
    <submittedName>
        <fullName evidence="10">HSF-type DNA-binding-domain-containing protein</fullName>
    </submittedName>
</protein>
<sequence length="245" mass="27674">MENPSDRITHEMGPPTANSVLRTQPAFIVKLYKMLEDDTQDLICWAKNGEYFSVYNSALFSKQILPQYFKHNNWQSFVRQLNMYGFNKINEMIHSNLSFENQTWDFKHPHFKRGDFQAMTLVKRKSVRSAPGPALSSAPGPSSSPSSLLLQHNQQSTSGPGGMDGIVESQQQQQQPSHSDFGTVDDDAGGGVEQRVVQLDRQVLQVSQSVNRLVSEMQDIKSIIYQQENMIHGLASLLRSCNVRK</sequence>
<dbReference type="AlphaFoldDB" id="A0A1X2IM58"/>
<evidence type="ECO:0000256" key="4">
    <source>
        <dbReference type="ARBA" id="ARBA00023125"/>
    </source>
</evidence>
<keyword evidence="11" id="KW-1185">Reference proteome</keyword>
<dbReference type="GO" id="GO:0005634">
    <property type="term" value="C:nucleus"/>
    <property type="evidence" value="ECO:0007669"/>
    <property type="project" value="UniProtKB-SubCell"/>
</dbReference>
<evidence type="ECO:0000256" key="8">
    <source>
        <dbReference type="SAM" id="MobiDB-lite"/>
    </source>
</evidence>
<dbReference type="Gene3D" id="1.10.10.10">
    <property type="entry name" value="Winged helix-like DNA-binding domain superfamily/Winged helix DNA-binding domain"/>
    <property type="match status" value="1"/>
</dbReference>
<evidence type="ECO:0000256" key="5">
    <source>
        <dbReference type="ARBA" id="ARBA00023163"/>
    </source>
</evidence>
<dbReference type="InterPro" id="IPR036390">
    <property type="entry name" value="WH_DNA-bd_sf"/>
</dbReference>
<evidence type="ECO:0000313" key="10">
    <source>
        <dbReference type="EMBL" id="ORZ18856.1"/>
    </source>
</evidence>
<comment type="caution">
    <text evidence="10">The sequence shown here is derived from an EMBL/GenBank/DDBJ whole genome shotgun (WGS) entry which is preliminary data.</text>
</comment>
<keyword evidence="6" id="KW-0539">Nucleus</keyword>
<keyword evidence="4 10" id="KW-0238">DNA-binding</keyword>
<gene>
    <name evidence="10" type="ORF">BCR42DRAFT_233973</name>
</gene>
<feature type="region of interest" description="Disordered" evidence="8">
    <location>
        <begin position="129"/>
        <end position="189"/>
    </location>
</feature>
<dbReference type="OrthoDB" id="60033at2759"/>
<dbReference type="SUPFAM" id="SSF46785">
    <property type="entry name" value="Winged helix' DNA-binding domain"/>
    <property type="match status" value="1"/>
</dbReference>
<dbReference type="SMART" id="SM00415">
    <property type="entry name" value="HSF"/>
    <property type="match status" value="1"/>
</dbReference>
<dbReference type="InterPro" id="IPR036388">
    <property type="entry name" value="WH-like_DNA-bd_sf"/>
</dbReference>
<keyword evidence="3" id="KW-0805">Transcription regulation</keyword>
<evidence type="ECO:0000256" key="7">
    <source>
        <dbReference type="RuleBase" id="RU004020"/>
    </source>
</evidence>
<evidence type="ECO:0000256" key="1">
    <source>
        <dbReference type="ARBA" id="ARBA00004123"/>
    </source>
</evidence>
<name>A0A1X2IM58_9FUNG</name>
<dbReference type="Pfam" id="PF00447">
    <property type="entry name" value="HSF_DNA-bind"/>
    <property type="match status" value="1"/>
</dbReference>
<dbReference type="GO" id="GO:0003700">
    <property type="term" value="F:DNA-binding transcription factor activity"/>
    <property type="evidence" value="ECO:0007669"/>
    <property type="project" value="InterPro"/>
</dbReference>
<dbReference type="Proteomes" id="UP000193560">
    <property type="component" value="Unassembled WGS sequence"/>
</dbReference>
<comment type="similarity">
    <text evidence="2 7">Belongs to the HSF family.</text>
</comment>
<accession>A0A1X2IM58</accession>